<feature type="compositionally biased region" description="Polar residues" evidence="7">
    <location>
        <begin position="170"/>
        <end position="179"/>
    </location>
</feature>
<dbReference type="Proteomes" id="UP000830375">
    <property type="component" value="Unassembled WGS sequence"/>
</dbReference>
<comment type="similarity">
    <text evidence="2">Belongs to the cation diffusion facilitator (CDF) transporter (TC 2.A.4) family. SLC30A subfamily.</text>
</comment>
<comment type="caution">
    <text evidence="10">The sequence shown here is derived from an EMBL/GenBank/DDBJ whole genome shotgun (WGS) entry which is preliminary data.</text>
</comment>
<evidence type="ECO:0000256" key="1">
    <source>
        <dbReference type="ARBA" id="ARBA00004141"/>
    </source>
</evidence>
<keyword evidence="5 8" id="KW-1133">Transmembrane helix</keyword>
<keyword evidence="4" id="KW-0862">Zinc</keyword>
<dbReference type="InterPro" id="IPR036837">
    <property type="entry name" value="Cation_efflux_CTD_sf"/>
</dbReference>
<evidence type="ECO:0000256" key="4">
    <source>
        <dbReference type="ARBA" id="ARBA00022833"/>
    </source>
</evidence>
<evidence type="ECO:0000256" key="3">
    <source>
        <dbReference type="ARBA" id="ARBA00022692"/>
    </source>
</evidence>
<dbReference type="Pfam" id="PF16916">
    <property type="entry name" value="ZT_dimer"/>
    <property type="match status" value="1"/>
</dbReference>
<evidence type="ECO:0000259" key="9">
    <source>
        <dbReference type="Pfam" id="PF16916"/>
    </source>
</evidence>
<protein>
    <submittedName>
        <fullName evidence="10">Zinc/cadmium resistance protein</fullName>
    </submittedName>
</protein>
<dbReference type="InterPro" id="IPR027470">
    <property type="entry name" value="Cation_efflux_CTD"/>
</dbReference>
<accession>A0ABQ8LT65</accession>
<reference evidence="10 11" key="1">
    <citation type="submission" date="2022-01" db="EMBL/GenBank/DDBJ databases">
        <title>A high-quality chromosome-level genome assembly of rohu carp, Labeo rohita.</title>
        <authorList>
            <person name="Arick M.A. II"/>
            <person name="Hsu C.-Y."/>
            <person name="Magbanua Z."/>
            <person name="Pechanova O."/>
            <person name="Grover C."/>
            <person name="Miller E."/>
            <person name="Thrash A."/>
            <person name="Ezzel L."/>
            <person name="Alam S."/>
            <person name="Benzie J."/>
            <person name="Hamilton M."/>
            <person name="Karsi A."/>
            <person name="Lawrence M.L."/>
            <person name="Peterson D.G."/>
        </authorList>
    </citation>
    <scope>NUCLEOTIDE SEQUENCE [LARGE SCALE GENOMIC DNA]</scope>
    <source>
        <strain evidence="11">BAU-BD-2019</strain>
        <tissue evidence="10">Blood</tissue>
    </source>
</reference>
<feature type="transmembrane region" description="Helical" evidence="8">
    <location>
        <begin position="100"/>
        <end position="122"/>
    </location>
</feature>
<keyword evidence="6 8" id="KW-0472">Membrane</keyword>
<dbReference type="SUPFAM" id="SSF161111">
    <property type="entry name" value="Cation efflux protein transmembrane domain-like"/>
    <property type="match status" value="1"/>
</dbReference>
<comment type="subcellular location">
    <subcellularLocation>
        <location evidence="1">Membrane</location>
        <topology evidence="1">Multi-pass membrane protein</topology>
    </subcellularLocation>
</comment>
<feature type="domain" description="Cation efflux protein cytoplasmic" evidence="9">
    <location>
        <begin position="377"/>
        <end position="445"/>
    </location>
</feature>
<feature type="region of interest" description="Disordered" evidence="7">
    <location>
        <begin position="164"/>
        <end position="185"/>
    </location>
</feature>
<keyword evidence="11" id="KW-1185">Reference proteome</keyword>
<keyword evidence="3 8" id="KW-0812">Transmembrane</keyword>
<name>A0ABQ8LT65_LABRO</name>
<organism evidence="10 11">
    <name type="scientific">Labeo rohita</name>
    <name type="common">Indian major carp</name>
    <name type="synonym">Cyprinus rohita</name>
    <dbReference type="NCBI Taxonomy" id="84645"/>
    <lineage>
        <taxon>Eukaryota</taxon>
        <taxon>Metazoa</taxon>
        <taxon>Chordata</taxon>
        <taxon>Craniata</taxon>
        <taxon>Vertebrata</taxon>
        <taxon>Euteleostomi</taxon>
        <taxon>Actinopterygii</taxon>
        <taxon>Neopterygii</taxon>
        <taxon>Teleostei</taxon>
        <taxon>Ostariophysi</taxon>
        <taxon>Cypriniformes</taxon>
        <taxon>Cyprinidae</taxon>
        <taxon>Labeoninae</taxon>
        <taxon>Labeonini</taxon>
        <taxon>Labeo</taxon>
    </lineage>
</organism>
<dbReference type="InterPro" id="IPR027469">
    <property type="entry name" value="Cation_efflux_TMD_sf"/>
</dbReference>
<dbReference type="PANTHER" id="PTHR45820:SF6">
    <property type="entry name" value="ZINC_CADMIUM RESISTANCE PROTEIN-LIKE"/>
    <property type="match status" value="1"/>
</dbReference>
<evidence type="ECO:0000256" key="8">
    <source>
        <dbReference type="SAM" id="Phobius"/>
    </source>
</evidence>
<sequence>MARISSSTHICVLLLTLGFLVFEIVVGQICRSLLIAVDSFHTIYIFINLSLSALKHNPNSPLISPDTSTNAGPSLPNISALEGPSPLYIEDYRRIRLKPFGILISALLMASQCVSISLEILTHLVQPEPIQHPLLSIVVGGASLVANILVLAWRRRSRRIDEAADEISKSPMQSDPHSTPKSKDLLQNGCEDFNDHCVVGSALQDDALMFCNPEASSVLDPDQDSQDCSSELPNPSVTDPLQSSHSQVSKSSVGESSQEIIQHGEQIPEQPCDSTCTKSTDSQCVPKGSRFILQQFGFISVIQDFLGSILILTNGLVLLLSEAHCHRPHSDCHLLVYLDSGFSTVCVLVLLSAALPKLRRYGLLVLQATPLHLSAGQVQLCISEVPGVLSVHELHVWQLSDTLMVASLHVHCSDGLNAAQYEDLMVKIKAALATFGINHCTVQPEFIRSDAATSGAPVSVWSACSLRCGQECAEKLCCSPQVDETNYPKTENPVCVQEEKSCSLAPHSVDVTRDVVIENTYL</sequence>
<evidence type="ECO:0000256" key="5">
    <source>
        <dbReference type="ARBA" id="ARBA00022989"/>
    </source>
</evidence>
<evidence type="ECO:0000256" key="2">
    <source>
        <dbReference type="ARBA" id="ARBA00008873"/>
    </source>
</evidence>
<feature type="compositionally biased region" description="Low complexity" evidence="7">
    <location>
        <begin position="242"/>
        <end position="259"/>
    </location>
</feature>
<feature type="transmembrane region" description="Helical" evidence="8">
    <location>
        <begin position="296"/>
        <end position="319"/>
    </location>
</feature>
<feature type="compositionally biased region" description="Polar residues" evidence="7">
    <location>
        <begin position="226"/>
        <end position="241"/>
    </location>
</feature>
<dbReference type="Gene3D" id="1.20.1510.10">
    <property type="entry name" value="Cation efflux protein transmembrane domain"/>
    <property type="match status" value="1"/>
</dbReference>
<feature type="transmembrane region" description="Helical" evidence="8">
    <location>
        <begin position="134"/>
        <end position="153"/>
    </location>
</feature>
<evidence type="ECO:0000313" key="10">
    <source>
        <dbReference type="EMBL" id="KAI2653837.1"/>
    </source>
</evidence>
<feature type="region of interest" description="Disordered" evidence="7">
    <location>
        <begin position="218"/>
        <end position="261"/>
    </location>
</feature>
<proteinExistence type="inferred from homology"/>
<evidence type="ECO:0000256" key="7">
    <source>
        <dbReference type="SAM" id="MobiDB-lite"/>
    </source>
</evidence>
<evidence type="ECO:0000256" key="6">
    <source>
        <dbReference type="ARBA" id="ARBA00023136"/>
    </source>
</evidence>
<dbReference type="PANTHER" id="PTHR45820">
    <property type="entry name" value="FI23527P1"/>
    <property type="match status" value="1"/>
</dbReference>
<feature type="transmembrane region" description="Helical" evidence="8">
    <location>
        <begin position="334"/>
        <end position="355"/>
    </location>
</feature>
<dbReference type="EMBL" id="JACTAM010000018">
    <property type="protein sequence ID" value="KAI2653837.1"/>
    <property type="molecule type" value="Genomic_DNA"/>
</dbReference>
<evidence type="ECO:0000313" key="11">
    <source>
        <dbReference type="Proteomes" id="UP000830375"/>
    </source>
</evidence>
<dbReference type="SUPFAM" id="SSF160240">
    <property type="entry name" value="Cation efflux protein cytoplasmic domain-like"/>
    <property type="match status" value="1"/>
</dbReference>
<gene>
    <name evidence="10" type="ORF">H4Q32_014190</name>
</gene>